<proteinExistence type="predicted"/>
<dbReference type="RefSeq" id="WP_078847040.1">
    <property type="nucleotide sequence ID" value="NZ_CP009922.3"/>
</dbReference>
<dbReference type="PANTHER" id="PTHR41252:SF1">
    <property type="entry name" value="BLR2505 PROTEIN"/>
    <property type="match status" value="1"/>
</dbReference>
<dbReference type="NCBIfam" id="TIGR01409">
    <property type="entry name" value="TAT_signal_seq"/>
    <property type="match status" value="1"/>
</dbReference>
<dbReference type="InterPro" id="IPR019546">
    <property type="entry name" value="TAT_signal_bac_arc"/>
</dbReference>
<gene>
    <name evidence="3" type="ORF">SXIM_52340</name>
</gene>
<name>A0A0F7G0F3_9ACTN</name>
<dbReference type="HOGENOM" id="CLU_107220_1_0_11"/>
<dbReference type="Gene3D" id="3.10.450.50">
    <property type="match status" value="1"/>
</dbReference>
<dbReference type="STRING" id="408015.SXIM_52340"/>
<dbReference type="Proteomes" id="UP000034034">
    <property type="component" value="Chromosome"/>
</dbReference>
<dbReference type="EMBL" id="CP009922">
    <property type="protein sequence ID" value="AKG46618.1"/>
    <property type="molecule type" value="Genomic_DNA"/>
</dbReference>
<dbReference type="PROSITE" id="PS51318">
    <property type="entry name" value="TAT"/>
    <property type="match status" value="1"/>
</dbReference>
<dbReference type="InterPro" id="IPR006311">
    <property type="entry name" value="TAT_signal"/>
</dbReference>
<evidence type="ECO:0000256" key="1">
    <source>
        <dbReference type="SAM" id="MobiDB-lite"/>
    </source>
</evidence>
<feature type="region of interest" description="Disordered" evidence="1">
    <location>
        <begin position="23"/>
        <end position="44"/>
    </location>
</feature>
<keyword evidence="4" id="KW-1185">Reference proteome</keyword>
<keyword evidence="2" id="KW-0732">Signal</keyword>
<sequence length="180" mass="19993">MERNSRRGFVSLAAVTGGLLLTGPPAVANPRPHQAPDGSRTSGRERLNKTLVLRAFARQNNGGSFYEILDERVLWTVVNGRTYRSKREFLDEGSAPILTRLATYLHMTPQNLWADGDTVIARFEGNATALDGLPYRNEYCWVLTLRGNAVVRAYAYLDMVAVAELMDRIPEPGPTSRGQN</sequence>
<feature type="chain" id="PRO_5002515803" evidence="2">
    <location>
        <begin position="29"/>
        <end position="180"/>
    </location>
</feature>
<dbReference type="PATRIC" id="fig|408015.6.peg.5296"/>
<protein>
    <submittedName>
        <fullName evidence="3">Ketosteroid isomerase-related protein</fullName>
    </submittedName>
</protein>
<feature type="signal peptide" evidence="2">
    <location>
        <begin position="1"/>
        <end position="28"/>
    </location>
</feature>
<dbReference type="SUPFAM" id="SSF54427">
    <property type="entry name" value="NTF2-like"/>
    <property type="match status" value="1"/>
</dbReference>
<accession>A0A0F7G0F3</accession>
<reference evidence="3" key="1">
    <citation type="submission" date="2019-08" db="EMBL/GenBank/DDBJ databases">
        <title>Complete genome sequence of a mangrove-derived Streptomyces xiamenensis.</title>
        <authorList>
            <person name="Xu J."/>
        </authorList>
    </citation>
    <scope>NUCLEOTIDE SEQUENCE</scope>
    <source>
        <strain evidence="3">318</strain>
    </source>
</reference>
<evidence type="ECO:0000256" key="2">
    <source>
        <dbReference type="SAM" id="SignalP"/>
    </source>
</evidence>
<keyword evidence="3" id="KW-0413">Isomerase</keyword>
<dbReference type="GO" id="GO:0016853">
    <property type="term" value="F:isomerase activity"/>
    <property type="evidence" value="ECO:0007669"/>
    <property type="project" value="UniProtKB-KW"/>
</dbReference>
<evidence type="ECO:0000313" key="4">
    <source>
        <dbReference type="Proteomes" id="UP000034034"/>
    </source>
</evidence>
<dbReference type="KEGG" id="sxi:SXIM_52340"/>
<dbReference type="InterPro" id="IPR032710">
    <property type="entry name" value="NTF2-like_dom_sf"/>
</dbReference>
<dbReference type="AlphaFoldDB" id="A0A0F7G0F3"/>
<organism evidence="3 4">
    <name type="scientific">Streptomyces xiamenensis</name>
    <dbReference type="NCBI Taxonomy" id="408015"/>
    <lineage>
        <taxon>Bacteria</taxon>
        <taxon>Bacillati</taxon>
        <taxon>Actinomycetota</taxon>
        <taxon>Actinomycetes</taxon>
        <taxon>Kitasatosporales</taxon>
        <taxon>Streptomycetaceae</taxon>
        <taxon>Streptomyces</taxon>
    </lineage>
</organism>
<evidence type="ECO:0000313" key="3">
    <source>
        <dbReference type="EMBL" id="AKG46618.1"/>
    </source>
</evidence>
<dbReference type="PANTHER" id="PTHR41252">
    <property type="entry name" value="BLR2505 PROTEIN"/>
    <property type="match status" value="1"/>
</dbReference>